<comment type="caution">
    <text evidence="2">The sequence shown here is derived from an EMBL/GenBank/DDBJ whole genome shotgun (WGS) entry which is preliminary data.</text>
</comment>
<feature type="signal peptide" evidence="1">
    <location>
        <begin position="1"/>
        <end position="21"/>
    </location>
</feature>
<feature type="chain" id="PRO_5045717902" description="Secreted protein" evidence="1">
    <location>
        <begin position="22"/>
        <end position="136"/>
    </location>
</feature>
<proteinExistence type="predicted"/>
<dbReference type="RefSeq" id="WP_211550136.1">
    <property type="nucleotide sequence ID" value="NZ_JAGTUF010000015.1"/>
</dbReference>
<dbReference type="EMBL" id="JAGTUF010000015">
    <property type="protein sequence ID" value="MBR9972907.1"/>
    <property type="molecule type" value="Genomic_DNA"/>
</dbReference>
<name>A0ABS5IER7_9PROT</name>
<reference evidence="2 3" key="1">
    <citation type="submission" date="2021-04" db="EMBL/GenBank/DDBJ databases">
        <title>Magnetospirillum sulfuroxidans sp. nov., a facultative chemolithoautotrophic sulfur-oxidizing alphaproteobacterium isolated from freshwater sediment and proposals for Paramagetospirillum gen. nov., and Magnetospirillaceae fam. nov.</title>
        <authorList>
            <person name="Koziaeva V."/>
            <person name="Geelhoed J.S."/>
            <person name="Sorokin D.Y."/>
            <person name="Grouzdev D.S."/>
        </authorList>
    </citation>
    <scope>NUCLEOTIDE SEQUENCE [LARGE SCALE GENOMIC DNA]</scope>
    <source>
        <strain evidence="2 3">J10</strain>
    </source>
</reference>
<keyword evidence="3" id="KW-1185">Reference proteome</keyword>
<protein>
    <recommendedName>
        <fullName evidence="4">Secreted protein</fullName>
    </recommendedName>
</protein>
<evidence type="ECO:0000256" key="1">
    <source>
        <dbReference type="SAM" id="SignalP"/>
    </source>
</evidence>
<keyword evidence="1" id="KW-0732">Signal</keyword>
<gene>
    <name evidence="2" type="ORF">KEC16_14380</name>
</gene>
<dbReference type="Proteomes" id="UP000680714">
    <property type="component" value="Unassembled WGS sequence"/>
</dbReference>
<evidence type="ECO:0000313" key="3">
    <source>
        <dbReference type="Proteomes" id="UP000680714"/>
    </source>
</evidence>
<evidence type="ECO:0000313" key="2">
    <source>
        <dbReference type="EMBL" id="MBR9972907.1"/>
    </source>
</evidence>
<evidence type="ECO:0008006" key="4">
    <source>
        <dbReference type="Google" id="ProtNLM"/>
    </source>
</evidence>
<accession>A0ABS5IER7</accession>
<organism evidence="2 3">
    <name type="scientific">Magnetospirillum sulfuroxidans</name>
    <dbReference type="NCBI Taxonomy" id="611300"/>
    <lineage>
        <taxon>Bacteria</taxon>
        <taxon>Pseudomonadati</taxon>
        <taxon>Pseudomonadota</taxon>
        <taxon>Alphaproteobacteria</taxon>
        <taxon>Rhodospirillales</taxon>
        <taxon>Rhodospirillaceae</taxon>
        <taxon>Magnetospirillum</taxon>
    </lineage>
</organism>
<sequence length="136" mass="14931">MRKTFMAMAAGLIMTPLSGLAADDVSRNLARGLERDLLIHSEEVLTTFVRQGTASDRAVRKSAQLYMTTKLQIESLQGQGAGDDSPAYYSEVPVYLLLKACGFAYSDLQNPFGALAGVEYWLPSETGPTNFFQSRR</sequence>